<evidence type="ECO:0000313" key="1">
    <source>
        <dbReference type="EMBL" id="OSD07720.1"/>
    </source>
</evidence>
<dbReference type="STRING" id="1353009.A0A1Y2J2S9"/>
<dbReference type="AlphaFoldDB" id="A0A1Y2J2S9"/>
<gene>
    <name evidence="1" type="ORF">PYCCODRAFT_1463045</name>
</gene>
<dbReference type="EMBL" id="KZ084087">
    <property type="protein sequence ID" value="OSD07720.1"/>
    <property type="molecule type" value="Genomic_DNA"/>
</dbReference>
<protein>
    <recommendedName>
        <fullName evidence="3">Fungal-type protein kinase domain-containing protein</fullName>
    </recommendedName>
</protein>
<accession>A0A1Y2J2S9</accession>
<dbReference type="OrthoDB" id="2755751at2759"/>
<sequence length="219" mass="23918">MSGSGDWVIDELDQPEGFLSDFELAKITPQGTLGGDNTSSRTTTDQTVLTPASEKTPGDAISGTVIFMSTRLLSAIADQFSKLNVRATSNLTSVSVRRTVTHDVESFGWVIIYAFYRRALGDENLKASRKDSELFEGLSKEFADIFSAASVKTLHTQRVALLGREDYAPIAMLQAYAGDYLKSRPLATFLTLVWTALKRCPKTEPSVSKPASQDLPEAQ</sequence>
<reference evidence="1 2" key="1">
    <citation type="journal article" date="2015" name="Biotechnol. Biofuels">
        <title>Enhanced degradation of softwood versus hardwood by the white-rot fungus Pycnoporus coccineus.</title>
        <authorList>
            <person name="Couturier M."/>
            <person name="Navarro D."/>
            <person name="Chevret D."/>
            <person name="Henrissat B."/>
            <person name="Piumi F."/>
            <person name="Ruiz-Duenas F.J."/>
            <person name="Martinez A.T."/>
            <person name="Grigoriev I.V."/>
            <person name="Riley R."/>
            <person name="Lipzen A."/>
            <person name="Berrin J.G."/>
            <person name="Master E.R."/>
            <person name="Rosso M.N."/>
        </authorList>
    </citation>
    <scope>NUCLEOTIDE SEQUENCE [LARGE SCALE GENOMIC DNA]</scope>
    <source>
        <strain evidence="1 2">BRFM310</strain>
    </source>
</reference>
<evidence type="ECO:0000313" key="2">
    <source>
        <dbReference type="Proteomes" id="UP000193067"/>
    </source>
</evidence>
<dbReference type="Proteomes" id="UP000193067">
    <property type="component" value="Unassembled WGS sequence"/>
</dbReference>
<organism evidence="1 2">
    <name type="scientific">Trametes coccinea (strain BRFM310)</name>
    <name type="common">Pycnoporus coccineus</name>
    <dbReference type="NCBI Taxonomy" id="1353009"/>
    <lineage>
        <taxon>Eukaryota</taxon>
        <taxon>Fungi</taxon>
        <taxon>Dikarya</taxon>
        <taxon>Basidiomycota</taxon>
        <taxon>Agaricomycotina</taxon>
        <taxon>Agaricomycetes</taxon>
        <taxon>Polyporales</taxon>
        <taxon>Polyporaceae</taxon>
        <taxon>Trametes</taxon>
    </lineage>
</organism>
<keyword evidence="2" id="KW-1185">Reference proteome</keyword>
<name>A0A1Y2J2S9_TRAC3</name>
<proteinExistence type="predicted"/>
<evidence type="ECO:0008006" key="3">
    <source>
        <dbReference type="Google" id="ProtNLM"/>
    </source>
</evidence>